<dbReference type="Proteomes" id="UP000886998">
    <property type="component" value="Unassembled WGS sequence"/>
</dbReference>
<accession>A0A8X6XVG5</accession>
<sequence>FVRETRLIKSEFLCPKCNVPKTFGRKNSISDGYSWICRNSRNNKVCGSTKTIRHGSWFSCSKLKLNEIFRFTQHLIMETRTKDIKAYFYFSSDTLADWRQFVNEVILDHVETTSEKIGGEGKIVEADE</sequence>
<evidence type="ECO:0000313" key="2">
    <source>
        <dbReference type="Proteomes" id="UP000886998"/>
    </source>
</evidence>
<proteinExistence type="predicted"/>
<organism evidence="1 2">
    <name type="scientific">Trichonephila inaurata madagascariensis</name>
    <dbReference type="NCBI Taxonomy" id="2747483"/>
    <lineage>
        <taxon>Eukaryota</taxon>
        <taxon>Metazoa</taxon>
        <taxon>Ecdysozoa</taxon>
        <taxon>Arthropoda</taxon>
        <taxon>Chelicerata</taxon>
        <taxon>Arachnida</taxon>
        <taxon>Araneae</taxon>
        <taxon>Araneomorphae</taxon>
        <taxon>Entelegynae</taxon>
        <taxon>Araneoidea</taxon>
        <taxon>Nephilidae</taxon>
        <taxon>Trichonephila</taxon>
        <taxon>Trichonephila inaurata</taxon>
    </lineage>
</organism>
<dbReference type="AlphaFoldDB" id="A0A8X6XVG5"/>
<name>A0A8X6XVG5_9ARAC</name>
<feature type="non-terminal residue" evidence="1">
    <location>
        <position position="1"/>
    </location>
</feature>
<protein>
    <submittedName>
        <fullName evidence="1">DDE_Tnp_IS1595 domain-containing protein</fullName>
    </submittedName>
</protein>
<reference evidence="1" key="1">
    <citation type="submission" date="2020-08" db="EMBL/GenBank/DDBJ databases">
        <title>Multicomponent nature underlies the extraordinary mechanical properties of spider dragline silk.</title>
        <authorList>
            <person name="Kono N."/>
            <person name="Nakamura H."/>
            <person name="Mori M."/>
            <person name="Yoshida Y."/>
            <person name="Ohtoshi R."/>
            <person name="Malay A.D."/>
            <person name="Moran D.A.P."/>
            <person name="Tomita M."/>
            <person name="Numata K."/>
            <person name="Arakawa K."/>
        </authorList>
    </citation>
    <scope>NUCLEOTIDE SEQUENCE</scope>
</reference>
<keyword evidence="2" id="KW-1185">Reference proteome</keyword>
<dbReference type="EMBL" id="BMAV01013086">
    <property type="protein sequence ID" value="GFY60309.1"/>
    <property type="molecule type" value="Genomic_DNA"/>
</dbReference>
<gene>
    <name evidence="1" type="primary">AVEN_236481_1</name>
    <name evidence="1" type="ORF">TNIN_156951</name>
</gene>
<comment type="caution">
    <text evidence="1">The sequence shown here is derived from an EMBL/GenBank/DDBJ whole genome shotgun (WGS) entry which is preliminary data.</text>
</comment>
<dbReference type="OrthoDB" id="6425325at2759"/>
<evidence type="ECO:0000313" key="1">
    <source>
        <dbReference type="EMBL" id="GFY60309.1"/>
    </source>
</evidence>